<dbReference type="PROSITE" id="PS50005">
    <property type="entry name" value="TPR"/>
    <property type="match status" value="1"/>
</dbReference>
<accession>A0ABZ0RSU1</accession>
<protein>
    <submittedName>
        <fullName evidence="2">Tetratricopeptide repeat protein</fullName>
    </submittedName>
</protein>
<dbReference type="Pfam" id="PF13432">
    <property type="entry name" value="TPR_16"/>
    <property type="match status" value="3"/>
</dbReference>
<sequence length="960" mass="109911">MLEIKGRLTNAMSEEFRAIYRENLYMLGLAHMRWYELTQEAGHLTAGVEFWDEFIQTFLSDPQHPLAMMNRADSYYGSKAWDAAVDAYLHILRIYTLQLDAQELYDVLQRLVSAAGEADRKSETIPVLRRYLGERFSDPVRLFALNTLFDRALEAEGLDSLMRLVVEINRDRKFRYDLGINLRLLHTGDRFEQDEKDLEAGLLFAMVLPVEQLLYAVEDRLIAIEEQLFSGQYIASKAGTFVEQLNTLREQRLELVEAPQYTANLRWRQARVLRFMGRTYEAYFAFVRLIQEYPQHPHIEQFRYAAFLQGIECGYRDEAIVQGETYLNETAFLEFEKPIATQLSILYQQVEDVEKIADLADEFLHRFPYDPVATQMAHALGQALFKQGATERILDTFPFWVEEFPEGAFVESVDYWSGMAYLFTGNFSHALTAFERLIEAYPGSIYYVEARFRRAVAYFGMGEYGLARDLIREWVSNSPGHPLQPEAHVFLGDLDAMDALVDTALAYYAKVESFGGAQALMDHAYFESASLLLANQRYQEHDELLERYLDRFPASPAAAEAVVRLADAHIAQGRIRKAFDYYRDGIERFGNRVETDHVDQLIDAWWNTDAEVRERYAQTSAFIQRLLNDNVFRSEMLFNRVAQIGYFNQHPQIPRNLQDALVIRQPLYEQLLEVTAKDGTSVGDPLDILDFETLRVIRRGVEAQLNQLPESDPASIFTQMRESAVVSGQEALALRLLRVLNLRANVEVSPVQLGQSELALASPATLVWMAGIKAEEDPFMGRAWLLQVVERAPDSSAAASALFELGQLEMALGYFDQAADFYGRILDDYFGNAQTRRAAMLRADALFQARRYNDAVEAYSLIINQRDWRGVLWAEATFKIGLCFMQLAETGKAQGFFERTYLAYAGYPEWSAKAVLESGQLLEEQGEIESARNTYQFFLDLPGAEGSPLYQVIRQHAQSL</sequence>
<evidence type="ECO:0000313" key="2">
    <source>
        <dbReference type="EMBL" id="WPJ98035.1"/>
    </source>
</evidence>
<keyword evidence="3" id="KW-1185">Reference proteome</keyword>
<dbReference type="EMBL" id="CP138858">
    <property type="protein sequence ID" value="WPJ98035.1"/>
    <property type="molecule type" value="Genomic_DNA"/>
</dbReference>
<dbReference type="InterPro" id="IPR019734">
    <property type="entry name" value="TPR_rpt"/>
</dbReference>
<gene>
    <name evidence="2" type="ORF">SH580_10010</name>
</gene>
<dbReference type="PANTHER" id="PTHR12558">
    <property type="entry name" value="CELL DIVISION CYCLE 16,23,27"/>
    <property type="match status" value="1"/>
</dbReference>
<dbReference type="SUPFAM" id="SSF48452">
    <property type="entry name" value="TPR-like"/>
    <property type="match status" value="3"/>
</dbReference>
<dbReference type="InterPro" id="IPR011990">
    <property type="entry name" value="TPR-like_helical_dom_sf"/>
</dbReference>
<organism evidence="2 3">
    <name type="scientific">Coraliomargarita algicola</name>
    <dbReference type="NCBI Taxonomy" id="3092156"/>
    <lineage>
        <taxon>Bacteria</taxon>
        <taxon>Pseudomonadati</taxon>
        <taxon>Verrucomicrobiota</taxon>
        <taxon>Opitutia</taxon>
        <taxon>Puniceicoccales</taxon>
        <taxon>Coraliomargaritaceae</taxon>
        <taxon>Coraliomargarita</taxon>
    </lineage>
</organism>
<name>A0ABZ0RSU1_9BACT</name>
<keyword evidence="1" id="KW-0802">TPR repeat</keyword>
<dbReference type="Gene3D" id="1.25.40.10">
    <property type="entry name" value="Tetratricopeptide repeat domain"/>
    <property type="match status" value="5"/>
</dbReference>
<dbReference type="PANTHER" id="PTHR12558:SF13">
    <property type="entry name" value="CELL DIVISION CYCLE PROTEIN 27 HOMOLOG"/>
    <property type="match status" value="1"/>
</dbReference>
<dbReference type="Proteomes" id="UP001324993">
    <property type="component" value="Chromosome"/>
</dbReference>
<reference evidence="2 3" key="1">
    <citation type="submission" date="2023-11" db="EMBL/GenBank/DDBJ databases">
        <title>Coraliomargarita sp. nov., isolated from marine algae.</title>
        <authorList>
            <person name="Lee J.K."/>
            <person name="Baek J.H."/>
            <person name="Kim J.M."/>
            <person name="Choi D.G."/>
            <person name="Jeon C.O."/>
        </authorList>
    </citation>
    <scope>NUCLEOTIDE SEQUENCE [LARGE SCALE GENOMIC DNA]</scope>
    <source>
        <strain evidence="2 3">J2-16</strain>
    </source>
</reference>
<evidence type="ECO:0000256" key="1">
    <source>
        <dbReference type="PROSITE-ProRule" id="PRU00339"/>
    </source>
</evidence>
<dbReference type="SMART" id="SM00028">
    <property type="entry name" value="TPR"/>
    <property type="match status" value="7"/>
</dbReference>
<evidence type="ECO:0000313" key="3">
    <source>
        <dbReference type="Proteomes" id="UP001324993"/>
    </source>
</evidence>
<proteinExistence type="predicted"/>
<dbReference type="RefSeq" id="WP_319834845.1">
    <property type="nucleotide sequence ID" value="NZ_CP138858.1"/>
</dbReference>
<feature type="repeat" description="TPR" evidence="1">
    <location>
        <begin position="411"/>
        <end position="444"/>
    </location>
</feature>